<dbReference type="Proteomes" id="UP000694428">
    <property type="component" value="Unplaced"/>
</dbReference>
<dbReference type="AlphaFoldDB" id="A0A8C9FGC5"/>
<name>A0A8C9FGC5_PAVCR</name>
<reference evidence="2" key="2">
    <citation type="submission" date="2025-09" db="UniProtKB">
        <authorList>
            <consortium name="Ensembl"/>
        </authorList>
    </citation>
    <scope>IDENTIFICATION</scope>
</reference>
<protein>
    <submittedName>
        <fullName evidence="2">Uncharacterized protein</fullName>
    </submittedName>
</protein>
<dbReference type="Ensembl" id="ENSPSTT00000015265.1">
    <property type="protein sequence ID" value="ENSPSTP00000014548.1"/>
    <property type="gene ID" value="ENSPSTG00000010300.1"/>
</dbReference>
<feature type="region of interest" description="Disordered" evidence="1">
    <location>
        <begin position="105"/>
        <end position="126"/>
    </location>
</feature>
<keyword evidence="3" id="KW-1185">Reference proteome</keyword>
<sequence>RESPRGGSRSGGGFGMARMLHSEFVLSEKSASSSSPHPIALLFAFLFFPSPGCCLRAERCWKGEAAGEQGDAPGTVAVPARVGQHRLTKRLGTALVGSARSLRSTGTRRFGESEAGGSGEHTAAVI</sequence>
<evidence type="ECO:0000313" key="2">
    <source>
        <dbReference type="Ensembl" id="ENSPSTP00000014548.1"/>
    </source>
</evidence>
<proteinExistence type="predicted"/>
<reference evidence="2" key="1">
    <citation type="submission" date="2025-08" db="UniProtKB">
        <authorList>
            <consortium name="Ensembl"/>
        </authorList>
    </citation>
    <scope>IDENTIFICATION</scope>
</reference>
<evidence type="ECO:0000256" key="1">
    <source>
        <dbReference type="SAM" id="MobiDB-lite"/>
    </source>
</evidence>
<evidence type="ECO:0000313" key="3">
    <source>
        <dbReference type="Proteomes" id="UP000694428"/>
    </source>
</evidence>
<accession>A0A8C9FGC5</accession>
<organism evidence="2 3">
    <name type="scientific">Pavo cristatus</name>
    <name type="common">Indian peafowl</name>
    <name type="synonym">Blue peafowl</name>
    <dbReference type="NCBI Taxonomy" id="9049"/>
    <lineage>
        <taxon>Eukaryota</taxon>
        <taxon>Metazoa</taxon>
        <taxon>Chordata</taxon>
        <taxon>Craniata</taxon>
        <taxon>Vertebrata</taxon>
        <taxon>Euteleostomi</taxon>
        <taxon>Archelosauria</taxon>
        <taxon>Archosauria</taxon>
        <taxon>Dinosauria</taxon>
        <taxon>Saurischia</taxon>
        <taxon>Theropoda</taxon>
        <taxon>Coelurosauria</taxon>
        <taxon>Aves</taxon>
        <taxon>Neognathae</taxon>
        <taxon>Galloanserae</taxon>
        <taxon>Galliformes</taxon>
        <taxon>Phasianidae</taxon>
        <taxon>Phasianinae</taxon>
        <taxon>Pavo</taxon>
    </lineage>
</organism>